<keyword evidence="1" id="KW-0560">Oxidoreductase</keyword>
<dbReference type="Gene3D" id="3.30.9.100">
    <property type="match status" value="1"/>
</dbReference>
<dbReference type="Proteomes" id="UP001552594">
    <property type="component" value="Unassembled WGS sequence"/>
</dbReference>
<evidence type="ECO:0000313" key="2">
    <source>
        <dbReference type="Proteomes" id="UP001552594"/>
    </source>
</evidence>
<dbReference type="SUPFAM" id="SSF51905">
    <property type="entry name" value="FAD/NAD(P)-binding domain"/>
    <property type="match status" value="1"/>
</dbReference>
<dbReference type="PANTHER" id="PTHR43422">
    <property type="entry name" value="THIAMINE THIAZOLE SYNTHASE"/>
    <property type="match status" value="1"/>
</dbReference>
<evidence type="ECO:0000313" key="1">
    <source>
        <dbReference type="EMBL" id="MEV5510867.1"/>
    </source>
</evidence>
<accession>A0ABV3K874</accession>
<dbReference type="RefSeq" id="WP_109278360.1">
    <property type="nucleotide sequence ID" value="NZ_JBFAUK010000041.1"/>
</dbReference>
<sequence>MRRAVVLGGSIAGLGAARVLSEHADEVVIVEPDELSASSPVRPGVPQGSQVHAVLSMGSDLLERWLPGLTDELAAEGAIPGYGDRIEHYVDGVRKVGVPSEYTIGLTRPLLETHVRRRVLAAEGVRLVRGRALALVAEGERVTGVEYVPHDTQEPRTLAADLVVDATGRGTRLDRWLSAAGWTPPALERMNLQLGYATALFKSGEELPGLNVVQAISTPQGPYRDSFAAVRVEGRRWMVVLSAYGEDRPTRDREEFLRRCGAAPVPPIAEIAQQCTLEGEVATYTMADSRRRHFTALSRFPAGLVAVGDAVASFNPVYGQGMTSALLHASCLSAHLRSGAPLNEPAWDYFRRVQVIVDAAWGISTLLDLALPHVDGPYPRGYRFARWYSEQLGRATFTDPGLHRLFLEVAHMRKHPRVLSRPATMLAVARTLLG</sequence>
<proteinExistence type="predicted"/>
<keyword evidence="2" id="KW-1185">Reference proteome</keyword>
<keyword evidence="1" id="KW-0503">Monooxygenase</keyword>
<comment type="caution">
    <text evidence="1">The sequence shown here is derived from an EMBL/GenBank/DDBJ whole genome shotgun (WGS) entry which is preliminary data.</text>
</comment>
<dbReference type="InterPro" id="IPR036188">
    <property type="entry name" value="FAD/NAD-bd_sf"/>
</dbReference>
<name>A0ABV3K874_STRON</name>
<dbReference type="GO" id="GO:0004497">
    <property type="term" value="F:monooxygenase activity"/>
    <property type="evidence" value="ECO:0007669"/>
    <property type="project" value="UniProtKB-KW"/>
</dbReference>
<reference evidence="1 2" key="1">
    <citation type="submission" date="2024-06" db="EMBL/GenBank/DDBJ databases">
        <title>The Natural Products Discovery Center: Release of the First 8490 Sequenced Strains for Exploring Actinobacteria Biosynthetic Diversity.</title>
        <authorList>
            <person name="Kalkreuter E."/>
            <person name="Kautsar S.A."/>
            <person name="Yang D."/>
            <person name="Bader C.D."/>
            <person name="Teijaro C.N."/>
            <person name="Fluegel L."/>
            <person name="Davis C.M."/>
            <person name="Simpson J.R."/>
            <person name="Lauterbach L."/>
            <person name="Steele A.D."/>
            <person name="Gui C."/>
            <person name="Meng S."/>
            <person name="Li G."/>
            <person name="Viehrig K."/>
            <person name="Ye F."/>
            <person name="Su P."/>
            <person name="Kiefer A.F."/>
            <person name="Nichols A."/>
            <person name="Cepeda A.J."/>
            <person name="Yan W."/>
            <person name="Fan B."/>
            <person name="Jiang Y."/>
            <person name="Adhikari A."/>
            <person name="Zheng C.-J."/>
            <person name="Schuster L."/>
            <person name="Cowan T.M."/>
            <person name="Smanski M.J."/>
            <person name="Chevrette M.G."/>
            <person name="De Carvalho L.P.S."/>
            <person name="Shen B."/>
        </authorList>
    </citation>
    <scope>NUCLEOTIDE SEQUENCE [LARGE SCALE GENOMIC DNA]</scope>
    <source>
        <strain evidence="1 2">NPDC052347</strain>
    </source>
</reference>
<dbReference type="Gene3D" id="3.50.50.60">
    <property type="entry name" value="FAD/NAD(P)-binding domain"/>
    <property type="match status" value="1"/>
</dbReference>
<dbReference type="PANTHER" id="PTHR43422:SF3">
    <property type="entry name" value="THIAMINE THIAZOLE SYNTHASE"/>
    <property type="match status" value="1"/>
</dbReference>
<dbReference type="EMBL" id="JBFAUK010000041">
    <property type="protein sequence ID" value="MEV5510867.1"/>
    <property type="molecule type" value="Genomic_DNA"/>
</dbReference>
<organism evidence="1 2">
    <name type="scientific">Streptomyces orinoci</name>
    <name type="common">Streptoverticillium orinoci</name>
    <dbReference type="NCBI Taxonomy" id="67339"/>
    <lineage>
        <taxon>Bacteria</taxon>
        <taxon>Bacillati</taxon>
        <taxon>Actinomycetota</taxon>
        <taxon>Actinomycetes</taxon>
        <taxon>Kitasatosporales</taxon>
        <taxon>Streptomycetaceae</taxon>
        <taxon>Streptomyces</taxon>
    </lineage>
</organism>
<gene>
    <name evidence="1" type="ORF">AB0L16_31360</name>
</gene>
<protein>
    <submittedName>
        <fullName evidence="1">FAD-dependent monooxygenase</fullName>
    </submittedName>
</protein>